<evidence type="ECO:0008006" key="3">
    <source>
        <dbReference type="Google" id="ProtNLM"/>
    </source>
</evidence>
<gene>
    <name evidence="1" type="ORF">QQ91_0001135</name>
</gene>
<keyword evidence="2" id="KW-1185">Reference proteome</keyword>
<name>A0ABD4SY99_9CYAN</name>
<reference evidence="1 2" key="1">
    <citation type="journal article" date="2015" name="Genome Announc.">
        <title>Draft Genome Sequence of Filamentous Marine Cyanobacterium Lyngbya confervoides Strain BDU141951.</title>
        <authorList>
            <person name="Chandrababunaidu M.M."/>
            <person name="Sen D."/>
            <person name="Tripathy S."/>
        </authorList>
    </citation>
    <scope>NUCLEOTIDE SEQUENCE [LARGE SCALE GENOMIC DNA]</scope>
    <source>
        <strain evidence="1 2">BDU141951</strain>
    </source>
</reference>
<dbReference type="RefSeq" id="WP_166283754.1">
    <property type="nucleotide sequence ID" value="NZ_JTHE03000006.1"/>
</dbReference>
<sequence length="67" mass="7524">MGSRNLNYRAQEVQLVMSLKFHHAKTLSEVPLEVAIDAMTKVWRSCQGSSEQNRVASRIEGDGVIHL</sequence>
<accession>A0ABD4SY99</accession>
<dbReference type="AlphaFoldDB" id="A0ABD4SY99"/>
<comment type="caution">
    <text evidence="1">The sequence shown here is derived from an EMBL/GenBank/DDBJ whole genome shotgun (WGS) entry which is preliminary data.</text>
</comment>
<proteinExistence type="predicted"/>
<protein>
    <recommendedName>
        <fullName evidence="3">Transposase</fullName>
    </recommendedName>
</protein>
<dbReference type="Proteomes" id="UP000031561">
    <property type="component" value="Unassembled WGS sequence"/>
</dbReference>
<evidence type="ECO:0000313" key="2">
    <source>
        <dbReference type="Proteomes" id="UP000031561"/>
    </source>
</evidence>
<evidence type="ECO:0000313" key="1">
    <source>
        <dbReference type="EMBL" id="MCM1981436.1"/>
    </source>
</evidence>
<organism evidence="1 2">
    <name type="scientific">Lyngbya confervoides BDU141951</name>
    <dbReference type="NCBI Taxonomy" id="1574623"/>
    <lineage>
        <taxon>Bacteria</taxon>
        <taxon>Bacillati</taxon>
        <taxon>Cyanobacteriota</taxon>
        <taxon>Cyanophyceae</taxon>
        <taxon>Oscillatoriophycideae</taxon>
        <taxon>Oscillatoriales</taxon>
        <taxon>Microcoleaceae</taxon>
        <taxon>Lyngbya</taxon>
    </lineage>
</organism>
<dbReference type="EMBL" id="JTHE03000006">
    <property type="protein sequence ID" value="MCM1981436.1"/>
    <property type="molecule type" value="Genomic_DNA"/>
</dbReference>